<dbReference type="GO" id="GO:0006508">
    <property type="term" value="P:proteolysis"/>
    <property type="evidence" value="ECO:0007669"/>
    <property type="project" value="UniProtKB-KW"/>
</dbReference>
<dbReference type="Gene3D" id="2.40.10.10">
    <property type="entry name" value="Trypsin-like serine proteases"/>
    <property type="match status" value="2"/>
</dbReference>
<proteinExistence type="predicted"/>
<dbReference type="InterPro" id="IPR009003">
    <property type="entry name" value="Peptidase_S1_PA"/>
</dbReference>
<dbReference type="GO" id="GO:0004252">
    <property type="term" value="F:serine-type endopeptidase activity"/>
    <property type="evidence" value="ECO:0007669"/>
    <property type="project" value="InterPro"/>
</dbReference>
<feature type="transmembrane region" description="Helical" evidence="1">
    <location>
        <begin position="97"/>
        <end position="118"/>
    </location>
</feature>
<keyword evidence="3" id="KW-1185">Reference proteome</keyword>
<evidence type="ECO:0000313" key="2">
    <source>
        <dbReference type="EMBL" id="MVN21846.1"/>
    </source>
</evidence>
<sequence>MNEPQLLDLIERYLGHELSGQEQIEFERMRKSDAVINNRIKEHQQFLKYMADWNERLEFENTLNAIHEEIDVDAVKEKLGLRQGRVVTLWRNHHSKISVAASVAIFAVMLTLFFTGYFNNQNQQSKYSALRRDLETVKRSQNALIRDITGKSARKKNLNPGDFGGTGFAINTNGDIITNFHVINGADSVYVQNSNGDSYKAVAVYTNADYDLAVLHITDTSFKRLSAVPYAFKKSKADLGEDVFTLGYPKDSVVIGKGYLSSFTGYDNDSLAYQVSIPVNPGNSGGPLLDSYGNVIGIIKGKQTQVDGAAFATKSSYLMKAIQEMPADSTGKKIVLNSKNSMSKLTRSQQIKKLQNYVFMVKVYN</sequence>
<evidence type="ECO:0000256" key="1">
    <source>
        <dbReference type="SAM" id="Phobius"/>
    </source>
</evidence>
<keyword evidence="1" id="KW-1133">Transmembrane helix</keyword>
<keyword evidence="1" id="KW-0812">Transmembrane</keyword>
<gene>
    <name evidence="2" type="ORF">GO621_09880</name>
</gene>
<evidence type="ECO:0000313" key="3">
    <source>
        <dbReference type="Proteomes" id="UP000462014"/>
    </source>
</evidence>
<dbReference type="InterPro" id="IPR043504">
    <property type="entry name" value="Peptidase_S1_PA_chymotrypsin"/>
</dbReference>
<protein>
    <submittedName>
        <fullName evidence="2">Trypsin-like serine protease</fullName>
    </submittedName>
</protein>
<dbReference type="EMBL" id="WPIK01000008">
    <property type="protein sequence ID" value="MVN21846.1"/>
    <property type="molecule type" value="Genomic_DNA"/>
</dbReference>
<comment type="caution">
    <text evidence="2">The sequence shown here is derived from an EMBL/GenBank/DDBJ whole genome shotgun (WGS) entry which is preliminary data.</text>
</comment>
<dbReference type="AlphaFoldDB" id="A0A7K1SWZ3"/>
<accession>A0A7K1SWZ3</accession>
<dbReference type="PRINTS" id="PR00834">
    <property type="entry name" value="PROTEASES2C"/>
</dbReference>
<dbReference type="InterPro" id="IPR001940">
    <property type="entry name" value="Peptidase_S1C"/>
</dbReference>
<dbReference type="RefSeq" id="WP_157566545.1">
    <property type="nucleotide sequence ID" value="NZ_WPIK01000008.1"/>
</dbReference>
<dbReference type="PANTHER" id="PTHR43019">
    <property type="entry name" value="SERINE ENDOPROTEASE DEGS"/>
    <property type="match status" value="1"/>
</dbReference>
<name>A0A7K1SWZ3_9SPHI</name>
<organism evidence="2 3">
    <name type="scientific">Mucilaginibacter arboris</name>
    <dbReference type="NCBI Taxonomy" id="2682090"/>
    <lineage>
        <taxon>Bacteria</taxon>
        <taxon>Pseudomonadati</taxon>
        <taxon>Bacteroidota</taxon>
        <taxon>Sphingobacteriia</taxon>
        <taxon>Sphingobacteriales</taxon>
        <taxon>Sphingobacteriaceae</taxon>
        <taxon>Mucilaginibacter</taxon>
    </lineage>
</organism>
<reference evidence="2 3" key="1">
    <citation type="submission" date="2019-12" db="EMBL/GenBank/DDBJ databases">
        <title>Mucilaginibacter sp. HMF7410 genome sequencing and assembly.</title>
        <authorList>
            <person name="Kang H."/>
            <person name="Cha I."/>
            <person name="Kim H."/>
            <person name="Joh K."/>
        </authorList>
    </citation>
    <scope>NUCLEOTIDE SEQUENCE [LARGE SCALE GENOMIC DNA]</scope>
    <source>
        <strain evidence="2 3">HMF7410</strain>
    </source>
</reference>
<dbReference type="Proteomes" id="UP000462014">
    <property type="component" value="Unassembled WGS sequence"/>
</dbReference>
<dbReference type="PANTHER" id="PTHR43019:SF23">
    <property type="entry name" value="PROTEASE DO-LIKE 5, CHLOROPLASTIC"/>
    <property type="match status" value="1"/>
</dbReference>
<dbReference type="Pfam" id="PF13365">
    <property type="entry name" value="Trypsin_2"/>
    <property type="match status" value="1"/>
</dbReference>
<keyword evidence="1" id="KW-0472">Membrane</keyword>
<keyword evidence="2" id="KW-0378">Hydrolase</keyword>
<keyword evidence="2" id="KW-0645">Protease</keyword>
<dbReference type="SUPFAM" id="SSF50494">
    <property type="entry name" value="Trypsin-like serine proteases"/>
    <property type="match status" value="1"/>
</dbReference>